<name>A0ABS2NYI1_9BACI</name>
<dbReference type="RefSeq" id="WP_204414940.1">
    <property type="nucleotide sequence ID" value="NZ_JAFBED010000003.1"/>
</dbReference>
<evidence type="ECO:0000313" key="2">
    <source>
        <dbReference type="Proteomes" id="UP000737402"/>
    </source>
</evidence>
<gene>
    <name evidence="1" type="ORF">JOC95_001580</name>
</gene>
<accession>A0ABS2NYI1</accession>
<protein>
    <recommendedName>
        <fullName evidence="3">DUF4004 domain-containing protein</fullName>
    </recommendedName>
</protein>
<sequence length="210" mass="24444">MEEELISKKDLLDEASISYGQLYRWKRKDLIPEDWFIRKSTYTGQETFFPRVKILDRINKIKQMKTDVSLDELAEMFSPNAKQITLTKDELIERNIVTESIITLYSEHISNKNTFDFEAILQLYLVNNLLHEGHILLEEARMIFHTFHEHYSKTDQTNAKLLVVRKMGVAFVLLLGSSHDVFVDTHAKVIVEQEMGAIIEELKNKLVMGG</sequence>
<dbReference type="EMBL" id="JAFBED010000003">
    <property type="protein sequence ID" value="MBM7619728.1"/>
    <property type="molecule type" value="Genomic_DNA"/>
</dbReference>
<evidence type="ECO:0000313" key="1">
    <source>
        <dbReference type="EMBL" id="MBM7619728.1"/>
    </source>
</evidence>
<dbReference type="InterPro" id="IPR025063">
    <property type="entry name" value="DUF4004"/>
</dbReference>
<dbReference type="Pfam" id="PF13171">
    <property type="entry name" value="DUF4004"/>
    <property type="match status" value="1"/>
</dbReference>
<reference evidence="1 2" key="1">
    <citation type="submission" date="2021-01" db="EMBL/GenBank/DDBJ databases">
        <title>Genomic Encyclopedia of Type Strains, Phase IV (KMG-IV): sequencing the most valuable type-strain genomes for metagenomic binning, comparative biology and taxonomic classification.</title>
        <authorList>
            <person name="Goeker M."/>
        </authorList>
    </citation>
    <scope>NUCLEOTIDE SEQUENCE [LARGE SCALE GENOMIC DNA]</scope>
    <source>
        <strain evidence="1 2">DSM 25879</strain>
    </source>
</reference>
<comment type="caution">
    <text evidence="1">The sequence shown here is derived from an EMBL/GenBank/DDBJ whole genome shotgun (WGS) entry which is preliminary data.</text>
</comment>
<keyword evidence="2" id="KW-1185">Reference proteome</keyword>
<dbReference type="Proteomes" id="UP000737402">
    <property type="component" value="Unassembled WGS sequence"/>
</dbReference>
<organism evidence="1 2">
    <name type="scientific">Sutcliffiella tianshenii</name>
    <dbReference type="NCBI Taxonomy" id="1463404"/>
    <lineage>
        <taxon>Bacteria</taxon>
        <taxon>Bacillati</taxon>
        <taxon>Bacillota</taxon>
        <taxon>Bacilli</taxon>
        <taxon>Bacillales</taxon>
        <taxon>Bacillaceae</taxon>
        <taxon>Sutcliffiella</taxon>
    </lineage>
</organism>
<evidence type="ECO:0008006" key="3">
    <source>
        <dbReference type="Google" id="ProtNLM"/>
    </source>
</evidence>
<proteinExistence type="predicted"/>